<dbReference type="InterPro" id="IPR050204">
    <property type="entry name" value="AraC_XylS_family_regulators"/>
</dbReference>
<evidence type="ECO:0000313" key="6">
    <source>
        <dbReference type="Proteomes" id="UP000575083"/>
    </source>
</evidence>
<dbReference type="PANTHER" id="PTHR46796">
    <property type="entry name" value="HTH-TYPE TRANSCRIPTIONAL ACTIVATOR RHAS-RELATED"/>
    <property type="match status" value="1"/>
</dbReference>
<keyword evidence="1" id="KW-0805">Transcription regulation</keyword>
<accession>A0A7X0PLG3</accession>
<gene>
    <name evidence="5" type="ORF">HNP48_006834</name>
</gene>
<reference evidence="5 6" key="1">
    <citation type="submission" date="2020-08" db="EMBL/GenBank/DDBJ databases">
        <title>Functional genomics of gut bacteria from endangered species of beetles.</title>
        <authorList>
            <person name="Carlos-Shanley C."/>
        </authorList>
    </citation>
    <scope>NUCLEOTIDE SEQUENCE [LARGE SCALE GENOMIC DNA]</scope>
    <source>
        <strain evidence="5 6">S00198</strain>
    </source>
</reference>
<keyword evidence="3" id="KW-0804">Transcription</keyword>
<sequence>MLARPPIAPLRPFVRLLWAGFTPPALARPGREHVLPTGHMHLALRWGGPPLQLLPAGDAPHGAQAWSPGPAVVGGARAGYYAKQAGTHGWSVGAQLEPGAAGALLRTSAADLAERHTPLADVCGPGAVAELMERLQAQSDPEACLRVLETWLLARMARTVRGLHPAIAAALASLHTGAPVQQAVQASGLSHRHLIARFRDATGLAPKQHARVLRLQLALAALQAPAPQPAGIAADAGFADQAHFTREFRALTGVTPIDWLRAAPAQRNHVRTG</sequence>
<dbReference type="GO" id="GO:0003700">
    <property type="term" value="F:DNA-binding transcription factor activity"/>
    <property type="evidence" value="ECO:0007669"/>
    <property type="project" value="InterPro"/>
</dbReference>
<dbReference type="Pfam" id="PF12833">
    <property type="entry name" value="HTH_18"/>
    <property type="match status" value="1"/>
</dbReference>
<evidence type="ECO:0000256" key="2">
    <source>
        <dbReference type="ARBA" id="ARBA00023125"/>
    </source>
</evidence>
<name>A0A7X0PLG3_9BURK</name>
<dbReference type="RefSeq" id="WP_184865796.1">
    <property type="nucleotide sequence ID" value="NZ_JACHLK010000028.1"/>
</dbReference>
<dbReference type="Gene3D" id="1.10.10.60">
    <property type="entry name" value="Homeodomain-like"/>
    <property type="match status" value="1"/>
</dbReference>
<dbReference type="InterPro" id="IPR009057">
    <property type="entry name" value="Homeodomain-like_sf"/>
</dbReference>
<dbReference type="EMBL" id="JACHLK010000028">
    <property type="protein sequence ID" value="MBB6564108.1"/>
    <property type="molecule type" value="Genomic_DNA"/>
</dbReference>
<dbReference type="PROSITE" id="PS01124">
    <property type="entry name" value="HTH_ARAC_FAMILY_2"/>
    <property type="match status" value="1"/>
</dbReference>
<evidence type="ECO:0000259" key="4">
    <source>
        <dbReference type="PROSITE" id="PS01124"/>
    </source>
</evidence>
<evidence type="ECO:0000256" key="1">
    <source>
        <dbReference type="ARBA" id="ARBA00023015"/>
    </source>
</evidence>
<feature type="domain" description="HTH araC/xylS-type" evidence="4">
    <location>
        <begin position="164"/>
        <end position="262"/>
    </location>
</feature>
<protein>
    <submittedName>
        <fullName evidence="5">AraC-like DNA-binding protein</fullName>
    </submittedName>
</protein>
<dbReference type="InterPro" id="IPR018060">
    <property type="entry name" value="HTH_AraC"/>
</dbReference>
<evidence type="ECO:0000256" key="3">
    <source>
        <dbReference type="ARBA" id="ARBA00023163"/>
    </source>
</evidence>
<comment type="caution">
    <text evidence="5">The sequence shown here is derived from an EMBL/GenBank/DDBJ whole genome shotgun (WGS) entry which is preliminary data.</text>
</comment>
<dbReference type="PANTHER" id="PTHR46796:SF15">
    <property type="entry name" value="BLL1074 PROTEIN"/>
    <property type="match status" value="1"/>
</dbReference>
<dbReference type="InterPro" id="IPR046532">
    <property type="entry name" value="DUF6597"/>
</dbReference>
<dbReference type="Pfam" id="PF20240">
    <property type="entry name" value="DUF6597"/>
    <property type="match status" value="1"/>
</dbReference>
<dbReference type="SUPFAM" id="SSF46689">
    <property type="entry name" value="Homeodomain-like"/>
    <property type="match status" value="1"/>
</dbReference>
<dbReference type="AlphaFoldDB" id="A0A7X0PLG3"/>
<proteinExistence type="predicted"/>
<dbReference type="SMART" id="SM00342">
    <property type="entry name" value="HTH_ARAC"/>
    <property type="match status" value="1"/>
</dbReference>
<keyword evidence="6" id="KW-1185">Reference proteome</keyword>
<organism evidence="5 6">
    <name type="scientific">Acidovorax soli</name>
    <dbReference type="NCBI Taxonomy" id="592050"/>
    <lineage>
        <taxon>Bacteria</taxon>
        <taxon>Pseudomonadati</taxon>
        <taxon>Pseudomonadota</taxon>
        <taxon>Betaproteobacteria</taxon>
        <taxon>Burkholderiales</taxon>
        <taxon>Comamonadaceae</taxon>
        <taxon>Acidovorax</taxon>
    </lineage>
</organism>
<dbReference type="GO" id="GO:0043565">
    <property type="term" value="F:sequence-specific DNA binding"/>
    <property type="evidence" value="ECO:0007669"/>
    <property type="project" value="InterPro"/>
</dbReference>
<evidence type="ECO:0000313" key="5">
    <source>
        <dbReference type="EMBL" id="MBB6564108.1"/>
    </source>
</evidence>
<dbReference type="Proteomes" id="UP000575083">
    <property type="component" value="Unassembled WGS sequence"/>
</dbReference>
<keyword evidence="2 5" id="KW-0238">DNA-binding</keyword>